<dbReference type="GO" id="GO:0000155">
    <property type="term" value="F:phosphorelay sensor kinase activity"/>
    <property type="evidence" value="ECO:0007669"/>
    <property type="project" value="InterPro"/>
</dbReference>
<keyword evidence="4" id="KW-0547">Nucleotide-binding</keyword>
<dbReference type="EC" id="2.7.13.3" evidence="2"/>
<dbReference type="Proteomes" id="UP000464495">
    <property type="component" value="Chromosome"/>
</dbReference>
<dbReference type="SMART" id="SM00387">
    <property type="entry name" value="HATPase_c"/>
    <property type="match status" value="1"/>
</dbReference>
<sequence length="464" mass="51401">MVNSLTGRFVILTIIFVMLAEVLIFLPSVARFRLDYLQNRLELGQIASLSLLATDDDMVDPDLERELLANAEVLNIVLRREAMRLLVLSSPMPEPVAQTYDLREAGFFELIGDALMTMFRSEDRVIRVIGMPVKSGGTMIEASLYERPLRQAMIAYGFNILRLSLFISVLTALLLVIVVRFILVRPIKRVVQNMMRYRDNPEDARRIMEPKSRVSELRQAEETLADLQTQLTGSLRQKERLAGVGGAVSRISHDLRNILTTAHLLVDRFERSEDPTVKRTAPKLVSSLDRAINLCESTLAFGKAEEPAPKISRLLLAPVVADVIESDQLREIEGGVAFETDIPEDLQVHADGEQLYRVFSNLIRNARQAIEESRESGSIRVRASNGGDGCIILVSDTGPGLPKKAMEHLFQPFQGGVRRGGTGLGLAIAAELIKGHGGRLDLVRTSAEGTEFRIFLPVPDPAAA</sequence>
<dbReference type="PROSITE" id="PS50109">
    <property type="entry name" value="HIS_KIN"/>
    <property type="match status" value="1"/>
</dbReference>
<protein>
    <recommendedName>
        <fullName evidence="2">histidine kinase</fullName>
        <ecNumber evidence="2">2.7.13.3</ecNumber>
    </recommendedName>
</protein>
<dbReference type="RefSeq" id="WP_161863956.1">
    <property type="nucleotide sequence ID" value="NZ_CP046620.1"/>
</dbReference>
<dbReference type="Gene3D" id="3.30.565.10">
    <property type="entry name" value="Histidine kinase-like ATPase, C-terminal domain"/>
    <property type="match status" value="1"/>
</dbReference>
<evidence type="ECO:0000256" key="4">
    <source>
        <dbReference type="ARBA" id="ARBA00022741"/>
    </source>
</evidence>
<reference evidence="10 11" key="1">
    <citation type="submission" date="2019-12" db="EMBL/GenBank/DDBJ databases">
        <title>Complete genome sequence of Algicella marina strain 9Alg 56(T) isolated from the red alga Tichocarpus crinitus.</title>
        <authorList>
            <person name="Kim S.-G."/>
            <person name="Nedashkovskaya O.I."/>
        </authorList>
    </citation>
    <scope>NUCLEOTIDE SEQUENCE [LARGE SCALE GENOMIC DNA]</scope>
    <source>
        <strain evidence="10 11">9Alg 56</strain>
    </source>
</reference>
<evidence type="ECO:0000256" key="6">
    <source>
        <dbReference type="ARBA" id="ARBA00022840"/>
    </source>
</evidence>
<feature type="transmembrane region" description="Helical" evidence="8">
    <location>
        <begin position="6"/>
        <end position="30"/>
    </location>
</feature>
<evidence type="ECO:0000256" key="1">
    <source>
        <dbReference type="ARBA" id="ARBA00000085"/>
    </source>
</evidence>
<evidence type="ECO:0000256" key="5">
    <source>
        <dbReference type="ARBA" id="ARBA00022777"/>
    </source>
</evidence>
<dbReference type="KEGG" id="amaq:GO499_11855"/>
<dbReference type="PRINTS" id="PR00344">
    <property type="entry name" value="BCTRLSENSOR"/>
</dbReference>
<dbReference type="InterPro" id="IPR005467">
    <property type="entry name" value="His_kinase_dom"/>
</dbReference>
<dbReference type="Gene3D" id="1.10.287.130">
    <property type="match status" value="1"/>
</dbReference>
<dbReference type="AlphaFoldDB" id="A0A6P1T6G2"/>
<evidence type="ECO:0000256" key="8">
    <source>
        <dbReference type="SAM" id="Phobius"/>
    </source>
</evidence>
<dbReference type="InterPro" id="IPR050351">
    <property type="entry name" value="BphY/WalK/GraS-like"/>
</dbReference>
<accession>A0A6P1T6G2</accession>
<keyword evidence="6" id="KW-0067">ATP-binding</keyword>
<comment type="catalytic activity">
    <reaction evidence="1">
        <text>ATP + protein L-histidine = ADP + protein N-phospho-L-histidine.</text>
        <dbReference type="EC" id="2.7.13.3"/>
    </reaction>
</comment>
<keyword evidence="3" id="KW-0808">Transferase</keyword>
<dbReference type="PANTHER" id="PTHR42878:SF7">
    <property type="entry name" value="SENSOR HISTIDINE KINASE GLRK"/>
    <property type="match status" value="1"/>
</dbReference>
<keyword evidence="8" id="KW-0472">Membrane</keyword>
<name>A0A6P1T6G2_9RHOB</name>
<dbReference type="EMBL" id="CP046620">
    <property type="protein sequence ID" value="QHQ37401.1"/>
    <property type="molecule type" value="Genomic_DNA"/>
</dbReference>
<dbReference type="GO" id="GO:0005524">
    <property type="term" value="F:ATP binding"/>
    <property type="evidence" value="ECO:0007669"/>
    <property type="project" value="UniProtKB-KW"/>
</dbReference>
<keyword evidence="11" id="KW-1185">Reference proteome</keyword>
<dbReference type="InterPro" id="IPR036097">
    <property type="entry name" value="HisK_dim/P_sf"/>
</dbReference>
<keyword evidence="8" id="KW-1133">Transmembrane helix</keyword>
<evidence type="ECO:0000313" key="10">
    <source>
        <dbReference type="EMBL" id="QHQ37401.1"/>
    </source>
</evidence>
<keyword evidence="5 10" id="KW-0418">Kinase</keyword>
<feature type="domain" description="Histidine kinase" evidence="9">
    <location>
        <begin position="250"/>
        <end position="460"/>
    </location>
</feature>
<dbReference type="InterPro" id="IPR004358">
    <property type="entry name" value="Sig_transdc_His_kin-like_C"/>
</dbReference>
<dbReference type="CDD" id="cd00075">
    <property type="entry name" value="HATPase"/>
    <property type="match status" value="1"/>
</dbReference>
<evidence type="ECO:0000313" key="11">
    <source>
        <dbReference type="Proteomes" id="UP000464495"/>
    </source>
</evidence>
<organism evidence="10 11">
    <name type="scientific">Algicella marina</name>
    <dbReference type="NCBI Taxonomy" id="2683284"/>
    <lineage>
        <taxon>Bacteria</taxon>
        <taxon>Pseudomonadati</taxon>
        <taxon>Pseudomonadota</taxon>
        <taxon>Alphaproteobacteria</taxon>
        <taxon>Rhodobacterales</taxon>
        <taxon>Paracoccaceae</taxon>
        <taxon>Algicella</taxon>
    </lineage>
</organism>
<gene>
    <name evidence="10" type="ORF">GO499_11855</name>
</gene>
<evidence type="ECO:0000256" key="3">
    <source>
        <dbReference type="ARBA" id="ARBA00022679"/>
    </source>
</evidence>
<evidence type="ECO:0000256" key="7">
    <source>
        <dbReference type="ARBA" id="ARBA00023012"/>
    </source>
</evidence>
<dbReference type="InterPro" id="IPR003594">
    <property type="entry name" value="HATPase_dom"/>
</dbReference>
<feature type="transmembrane region" description="Helical" evidence="8">
    <location>
        <begin position="160"/>
        <end position="183"/>
    </location>
</feature>
<dbReference type="SUPFAM" id="SSF47384">
    <property type="entry name" value="Homodimeric domain of signal transducing histidine kinase"/>
    <property type="match status" value="1"/>
</dbReference>
<dbReference type="InterPro" id="IPR036890">
    <property type="entry name" value="HATPase_C_sf"/>
</dbReference>
<evidence type="ECO:0000259" key="9">
    <source>
        <dbReference type="PROSITE" id="PS50109"/>
    </source>
</evidence>
<dbReference type="SUPFAM" id="SSF55874">
    <property type="entry name" value="ATPase domain of HSP90 chaperone/DNA topoisomerase II/histidine kinase"/>
    <property type="match status" value="1"/>
</dbReference>
<keyword evidence="7" id="KW-0902">Two-component regulatory system</keyword>
<dbReference type="GO" id="GO:0000156">
    <property type="term" value="F:phosphorelay response regulator activity"/>
    <property type="evidence" value="ECO:0007669"/>
    <property type="project" value="TreeGrafter"/>
</dbReference>
<proteinExistence type="predicted"/>
<dbReference type="GO" id="GO:0030295">
    <property type="term" value="F:protein kinase activator activity"/>
    <property type="evidence" value="ECO:0007669"/>
    <property type="project" value="TreeGrafter"/>
</dbReference>
<evidence type="ECO:0000256" key="2">
    <source>
        <dbReference type="ARBA" id="ARBA00012438"/>
    </source>
</evidence>
<dbReference type="PANTHER" id="PTHR42878">
    <property type="entry name" value="TWO-COMPONENT HISTIDINE KINASE"/>
    <property type="match status" value="1"/>
</dbReference>
<dbReference type="GO" id="GO:0007234">
    <property type="term" value="P:osmosensory signaling via phosphorelay pathway"/>
    <property type="evidence" value="ECO:0007669"/>
    <property type="project" value="TreeGrafter"/>
</dbReference>
<keyword evidence="8" id="KW-0812">Transmembrane</keyword>
<dbReference type="Pfam" id="PF02518">
    <property type="entry name" value="HATPase_c"/>
    <property type="match status" value="1"/>
</dbReference>